<reference evidence="3" key="1">
    <citation type="journal article" date="2013" name="Genome Announc.">
        <title>Genome sequence of the basidiomycetous yeast Pseudozyma antarctica T-34, a producer of the glycolipid biosurfactants mannosylerythritol lipids.</title>
        <authorList>
            <person name="Morita T."/>
            <person name="Koike H."/>
            <person name="Koyama Y."/>
            <person name="Hagiwara H."/>
            <person name="Ito E."/>
            <person name="Fukuoka T."/>
            <person name="Imura T."/>
            <person name="Machida M."/>
            <person name="Kitamoto D."/>
        </authorList>
    </citation>
    <scope>NUCLEOTIDE SEQUENCE [LARGE SCALE GENOMIC DNA]</scope>
    <source>
        <strain evidence="3">T-34</strain>
    </source>
</reference>
<dbReference type="AlphaFoldDB" id="M9M0B9"/>
<feature type="region of interest" description="Disordered" evidence="1">
    <location>
        <begin position="129"/>
        <end position="177"/>
    </location>
</feature>
<protein>
    <submittedName>
        <fullName evidence="2">Uncharacterized protein</fullName>
    </submittedName>
</protein>
<organism evidence="2 3">
    <name type="scientific">Pseudozyma antarctica (strain T-34)</name>
    <name type="common">Yeast</name>
    <name type="synonym">Candida antarctica</name>
    <dbReference type="NCBI Taxonomy" id="1151754"/>
    <lineage>
        <taxon>Eukaryota</taxon>
        <taxon>Fungi</taxon>
        <taxon>Dikarya</taxon>
        <taxon>Basidiomycota</taxon>
        <taxon>Ustilaginomycotina</taxon>
        <taxon>Ustilaginomycetes</taxon>
        <taxon>Ustilaginales</taxon>
        <taxon>Ustilaginaceae</taxon>
        <taxon>Moesziomyces</taxon>
    </lineage>
</organism>
<evidence type="ECO:0000313" key="2">
    <source>
        <dbReference type="EMBL" id="GAC76929.1"/>
    </source>
</evidence>
<proteinExistence type="predicted"/>
<gene>
    <name evidence="2" type="ORF">PANT_22c00281</name>
</gene>
<sequence>MAEAMASVPVFRLPSKTLSLHRVASYGRVMAGARLDARVPSRVQASPSFTATLARVRATLQRTADDEAQLCNVAWPQILSKLHAALETGKPITGAGQGRGLPLDVVVATLKASWHVDGTWPIGPNAKQMLEQQAQQRAQAEKGPEARQDPGPDDIASAYRARGVHVDEPAYVDDDDW</sequence>
<accession>M9M0B9</accession>
<evidence type="ECO:0000313" key="3">
    <source>
        <dbReference type="Proteomes" id="UP000011976"/>
    </source>
</evidence>
<name>M9M0B9_PSEA3</name>
<dbReference type="EMBL" id="DF196788">
    <property type="protein sequence ID" value="GAC76929.1"/>
    <property type="molecule type" value="Genomic_DNA"/>
</dbReference>
<dbReference type="Proteomes" id="UP000011976">
    <property type="component" value="Unassembled WGS sequence"/>
</dbReference>
<feature type="compositionally biased region" description="Basic and acidic residues" evidence="1">
    <location>
        <begin position="139"/>
        <end position="150"/>
    </location>
</feature>
<evidence type="ECO:0000256" key="1">
    <source>
        <dbReference type="SAM" id="MobiDB-lite"/>
    </source>
</evidence>
<dbReference type="OrthoDB" id="3366194at2759"/>